<sequence length="728" mass="80058">MDSLADEQRDTTTENDNLVSQSAEVPRSVNKLGRLGLQTVIVLAVTPFVILGVLVFIAFLWFGPSNDPTWHRFMINGWITRAVSVSSLVLRFTISLQAGFGVAMLAGLALEQDGVPLSDAAAIAALRSGNANPLSLVFQTTFRARKLGLNHSILAILLFTTTSLLQLMSTALLSDLKLGTLYGFPQTSSLRYDFEYNMTALANKKSFMPIQPRSTTWSRNPTFYPVFGEMSSPIPPRDGVDDTGLLLRAFLPMSDSQQRETVRSYAGKAFVLDSRVACQAPHLQNLEMSWEPTSGSIFSMSGACTNTTSIPGLLTPGSPVPFGCASYFYSSGYTICQLQSSGSKSNISAGVLQSVFSDSSLYQTYPQNTLATTGIFGAAYLVFNWSMSGDQITWIIHNADQPLTPAFHHTSGAWSIWNVPNASDSTQALPCFTFSLCYSAFDLARLDVELYSDFNRTEPLPLYDAAEAKFDFVDVLNQLGNNASVQTPRDRGILTMKERPSWLPLVEDALPGGVQPWVQTFADMTGRTYSEHLIDHHMTGNYSSILSQGLMYAADTISNADAALVWLFSQIMTTNGSIAAAMSSLITVLATMAYYDQMPQFQTASEVEQVYFETVLFPQAYTGFAIVTSMIALHVVVILIILQLFLRHTRLTLIGSTWQSIAQMVVPLTESLLRDVSLKTDAEVTKKLSEDGRIMERVKLGLLRDGQRGGLRYGLVEHEIKKRPRPAR</sequence>
<dbReference type="EMBL" id="JARVKF010000440">
    <property type="protein sequence ID" value="KAK9413260.1"/>
    <property type="molecule type" value="Genomic_DNA"/>
</dbReference>
<keyword evidence="4" id="KW-1185">Reference proteome</keyword>
<evidence type="ECO:0000256" key="2">
    <source>
        <dbReference type="SAM" id="Phobius"/>
    </source>
</evidence>
<evidence type="ECO:0000256" key="1">
    <source>
        <dbReference type="SAM" id="MobiDB-lite"/>
    </source>
</evidence>
<organism evidence="3 4">
    <name type="scientific">Seiridium unicorne</name>
    <dbReference type="NCBI Taxonomy" id="138068"/>
    <lineage>
        <taxon>Eukaryota</taxon>
        <taxon>Fungi</taxon>
        <taxon>Dikarya</taxon>
        <taxon>Ascomycota</taxon>
        <taxon>Pezizomycotina</taxon>
        <taxon>Sordariomycetes</taxon>
        <taxon>Xylariomycetidae</taxon>
        <taxon>Amphisphaeriales</taxon>
        <taxon>Sporocadaceae</taxon>
        <taxon>Seiridium</taxon>
    </lineage>
</organism>
<dbReference type="Proteomes" id="UP001408356">
    <property type="component" value="Unassembled WGS sequence"/>
</dbReference>
<comment type="caution">
    <text evidence="3">The sequence shown here is derived from an EMBL/GenBank/DDBJ whole genome shotgun (WGS) entry which is preliminary data.</text>
</comment>
<name>A0ABR2UF52_9PEZI</name>
<proteinExistence type="predicted"/>
<reference evidence="3 4" key="1">
    <citation type="journal article" date="2024" name="J. Plant Pathol.">
        <title>Sequence and assembly of the genome of Seiridium unicorne, isolate CBS 538.82, causal agent of cypress canker disease.</title>
        <authorList>
            <person name="Scali E."/>
            <person name="Rocca G.D."/>
            <person name="Danti R."/>
            <person name="Garbelotto M."/>
            <person name="Barberini S."/>
            <person name="Baroncelli R."/>
            <person name="Emiliani G."/>
        </authorList>
    </citation>
    <scope>NUCLEOTIDE SEQUENCE [LARGE SCALE GENOMIC DNA]</scope>
    <source>
        <strain evidence="3 4">BM-138-508</strain>
    </source>
</reference>
<feature type="transmembrane region" description="Helical" evidence="2">
    <location>
        <begin position="153"/>
        <end position="173"/>
    </location>
</feature>
<keyword evidence="2" id="KW-1133">Transmembrane helix</keyword>
<gene>
    <name evidence="3" type="ORF">SUNI508_02459</name>
</gene>
<keyword evidence="2" id="KW-0472">Membrane</keyword>
<accession>A0ABR2UF52</accession>
<feature type="transmembrane region" description="Helical" evidence="2">
    <location>
        <begin position="620"/>
        <end position="646"/>
    </location>
</feature>
<keyword evidence="2" id="KW-0812">Transmembrane</keyword>
<evidence type="ECO:0000313" key="3">
    <source>
        <dbReference type="EMBL" id="KAK9413260.1"/>
    </source>
</evidence>
<evidence type="ECO:0000313" key="4">
    <source>
        <dbReference type="Proteomes" id="UP001408356"/>
    </source>
</evidence>
<feature type="transmembrane region" description="Helical" evidence="2">
    <location>
        <begin position="40"/>
        <end position="62"/>
    </location>
</feature>
<feature type="region of interest" description="Disordered" evidence="1">
    <location>
        <begin position="1"/>
        <end position="22"/>
    </location>
</feature>
<feature type="transmembrane region" description="Helical" evidence="2">
    <location>
        <begin position="83"/>
        <end position="110"/>
    </location>
</feature>
<protein>
    <submittedName>
        <fullName evidence="3">Uncharacterized protein</fullName>
    </submittedName>
</protein>
<feature type="compositionally biased region" description="Basic and acidic residues" evidence="1">
    <location>
        <begin position="1"/>
        <end position="12"/>
    </location>
</feature>